<dbReference type="GO" id="GO:0016747">
    <property type="term" value="F:acyltransferase activity, transferring groups other than amino-acyl groups"/>
    <property type="evidence" value="ECO:0007669"/>
    <property type="project" value="InterPro"/>
</dbReference>
<dbReference type="InterPro" id="IPR016181">
    <property type="entry name" value="Acyl_CoA_acyltransferase"/>
</dbReference>
<dbReference type="InterPro" id="IPR000182">
    <property type="entry name" value="GNAT_dom"/>
</dbReference>
<dbReference type="Gene3D" id="3.40.630.30">
    <property type="match status" value="1"/>
</dbReference>
<dbReference type="RefSeq" id="WP_146396800.1">
    <property type="nucleotide sequence ID" value="NZ_SJPJ01000001.1"/>
</dbReference>
<dbReference type="EMBL" id="SJPJ01000001">
    <property type="protein sequence ID" value="TWT81131.1"/>
    <property type="molecule type" value="Genomic_DNA"/>
</dbReference>
<comment type="caution">
    <text evidence="2">The sequence shown here is derived from an EMBL/GenBank/DDBJ whole genome shotgun (WGS) entry which is preliminary data.</text>
</comment>
<name>A0A5C5Z2Q1_9BACT</name>
<gene>
    <name evidence="2" type="ORF">CA13_25790</name>
</gene>
<protein>
    <recommendedName>
        <fullName evidence="1">N-acetyltransferase domain-containing protein</fullName>
    </recommendedName>
</protein>
<dbReference type="Proteomes" id="UP000315010">
    <property type="component" value="Unassembled WGS sequence"/>
</dbReference>
<evidence type="ECO:0000313" key="2">
    <source>
        <dbReference type="EMBL" id="TWT81131.1"/>
    </source>
</evidence>
<organism evidence="2 3">
    <name type="scientific">Novipirellula herctigrandis</name>
    <dbReference type="NCBI Taxonomy" id="2527986"/>
    <lineage>
        <taxon>Bacteria</taxon>
        <taxon>Pseudomonadati</taxon>
        <taxon>Planctomycetota</taxon>
        <taxon>Planctomycetia</taxon>
        <taxon>Pirellulales</taxon>
        <taxon>Pirellulaceae</taxon>
        <taxon>Novipirellula</taxon>
    </lineage>
</organism>
<dbReference type="InterPro" id="IPR054597">
    <property type="entry name" value="FeeM_cat"/>
</dbReference>
<evidence type="ECO:0000259" key="1">
    <source>
        <dbReference type="PROSITE" id="PS51186"/>
    </source>
</evidence>
<sequence>MESSKSFRLRASKTAVNDTSSSSKRRKVLFTRLDLLHYRTARSRDDFERAFRLLQQRYTDAGLASPADSALRIMPYHLSHVSQVFLAVKFNRVVGTVTLVWDAAAKLPLAADYPEAIDSLCYRSERVGEITSLAIEPSEAPRGEIFAQLNRLMGHFAMEKGLDYLTAVVHPRHAKFYRKALGAEQISNIARCSTVRGNAGVVVAIKVNDSLRYRSRLPNFACEAKFTSKDITAHPISDQDRQYFAAQTYTAFKQAG</sequence>
<keyword evidence="3" id="KW-1185">Reference proteome</keyword>
<dbReference type="Pfam" id="PF21926">
    <property type="entry name" value="FeeM"/>
    <property type="match status" value="1"/>
</dbReference>
<reference evidence="2 3" key="1">
    <citation type="submission" date="2019-02" db="EMBL/GenBank/DDBJ databases">
        <title>Deep-cultivation of Planctomycetes and their phenomic and genomic characterization uncovers novel biology.</title>
        <authorList>
            <person name="Wiegand S."/>
            <person name="Jogler M."/>
            <person name="Boedeker C."/>
            <person name="Pinto D."/>
            <person name="Vollmers J."/>
            <person name="Rivas-Marin E."/>
            <person name="Kohn T."/>
            <person name="Peeters S.H."/>
            <person name="Heuer A."/>
            <person name="Rast P."/>
            <person name="Oberbeckmann S."/>
            <person name="Bunk B."/>
            <person name="Jeske O."/>
            <person name="Meyerdierks A."/>
            <person name="Storesund J.E."/>
            <person name="Kallscheuer N."/>
            <person name="Luecker S."/>
            <person name="Lage O.M."/>
            <person name="Pohl T."/>
            <person name="Merkel B.J."/>
            <person name="Hornburger P."/>
            <person name="Mueller R.-W."/>
            <person name="Bruemmer F."/>
            <person name="Labrenz M."/>
            <person name="Spormann A.M."/>
            <person name="Op Den Camp H."/>
            <person name="Overmann J."/>
            <person name="Amann R."/>
            <person name="Jetten M.S.M."/>
            <person name="Mascher T."/>
            <person name="Medema M.H."/>
            <person name="Devos D.P."/>
            <person name="Kaster A.-K."/>
            <person name="Ovreas L."/>
            <person name="Rohde M."/>
            <person name="Galperin M.Y."/>
            <person name="Jogler C."/>
        </authorList>
    </citation>
    <scope>NUCLEOTIDE SEQUENCE [LARGE SCALE GENOMIC DNA]</scope>
    <source>
        <strain evidence="2 3">CA13</strain>
    </source>
</reference>
<dbReference type="OrthoDB" id="5958114at2"/>
<feature type="domain" description="N-acetyltransferase" evidence="1">
    <location>
        <begin position="36"/>
        <end position="208"/>
    </location>
</feature>
<proteinExistence type="predicted"/>
<dbReference type="AlphaFoldDB" id="A0A5C5Z2Q1"/>
<dbReference type="SUPFAM" id="SSF55729">
    <property type="entry name" value="Acyl-CoA N-acyltransferases (Nat)"/>
    <property type="match status" value="1"/>
</dbReference>
<dbReference type="PROSITE" id="PS51186">
    <property type="entry name" value="GNAT"/>
    <property type="match status" value="1"/>
</dbReference>
<evidence type="ECO:0000313" key="3">
    <source>
        <dbReference type="Proteomes" id="UP000315010"/>
    </source>
</evidence>
<accession>A0A5C5Z2Q1</accession>